<protein>
    <submittedName>
        <fullName evidence="1">Uncharacterized protein</fullName>
    </submittedName>
</protein>
<dbReference type="Proteomes" id="UP001064632">
    <property type="component" value="Chromosome"/>
</dbReference>
<organism evidence="1 2">
    <name type="scientific">Tahibacter amnicola</name>
    <dbReference type="NCBI Taxonomy" id="2976241"/>
    <lineage>
        <taxon>Bacteria</taxon>
        <taxon>Pseudomonadati</taxon>
        <taxon>Pseudomonadota</taxon>
        <taxon>Gammaproteobacteria</taxon>
        <taxon>Lysobacterales</taxon>
        <taxon>Rhodanobacteraceae</taxon>
        <taxon>Tahibacter</taxon>
    </lineage>
</organism>
<dbReference type="EMBL" id="CP104694">
    <property type="protein sequence ID" value="UXI68237.1"/>
    <property type="molecule type" value="Genomic_DNA"/>
</dbReference>
<name>A0ABY6BEM7_9GAMM</name>
<evidence type="ECO:0000313" key="1">
    <source>
        <dbReference type="EMBL" id="UXI68237.1"/>
    </source>
</evidence>
<reference evidence="1" key="1">
    <citation type="submission" date="2022-09" db="EMBL/GenBank/DDBJ databases">
        <title>Tahibacter sp. nov., isolated from a fresh water.</title>
        <authorList>
            <person name="Baek J.H."/>
            <person name="Lee J.K."/>
            <person name="Kim J.M."/>
            <person name="Jeon C.O."/>
        </authorList>
    </citation>
    <scope>NUCLEOTIDE SEQUENCE</scope>
    <source>
        <strain evidence="1">W38</strain>
    </source>
</reference>
<dbReference type="RefSeq" id="WP_261695197.1">
    <property type="nucleotide sequence ID" value="NZ_CP104694.1"/>
</dbReference>
<gene>
    <name evidence="1" type="ORF">N4264_00865</name>
</gene>
<proteinExistence type="predicted"/>
<sequence length="127" mass="14630">MSTGRYGEVFLVKAPWIPEYQVLVFPDCQGPPTSTERAELAVIAIGVAQAASLARYGDAECYLLIHNGLGVRRSRDFHFHIAILSGRWQKAVLYGWLFAKNLLHPVWLLTRRLRRKHMRRREDEVAE</sequence>
<evidence type="ECO:0000313" key="2">
    <source>
        <dbReference type="Proteomes" id="UP001064632"/>
    </source>
</evidence>
<accession>A0ABY6BEM7</accession>
<keyword evidence="2" id="KW-1185">Reference proteome</keyword>